<evidence type="ECO:0000313" key="1">
    <source>
        <dbReference type="EMBL" id="GIQ63664.1"/>
    </source>
</evidence>
<comment type="caution">
    <text evidence="1">The sequence shown here is derived from an EMBL/GenBank/DDBJ whole genome shotgun (WGS) entry which is preliminary data.</text>
</comment>
<gene>
    <name evidence="1" type="ORF">PACILC2_22320</name>
</gene>
<protein>
    <submittedName>
        <fullName evidence="1">Uncharacterized protein</fullName>
    </submittedName>
</protein>
<dbReference type="Proteomes" id="UP000680304">
    <property type="component" value="Unassembled WGS sequence"/>
</dbReference>
<dbReference type="RefSeq" id="WP_244863409.1">
    <property type="nucleotide sequence ID" value="NZ_BOVJ01000068.1"/>
</dbReference>
<keyword evidence="2" id="KW-1185">Reference proteome</keyword>
<dbReference type="EMBL" id="BOVJ01000068">
    <property type="protein sequence ID" value="GIQ63664.1"/>
    <property type="molecule type" value="Genomic_DNA"/>
</dbReference>
<reference evidence="1 2" key="1">
    <citation type="submission" date="2021-04" db="EMBL/GenBank/DDBJ databases">
        <title>Draft genome sequence of Paenibacillus cisolokensis, LC2-13A.</title>
        <authorList>
            <person name="Uke A."/>
            <person name="Chhe C."/>
            <person name="Baramee S."/>
            <person name="Kosugi A."/>
        </authorList>
    </citation>
    <scope>NUCLEOTIDE SEQUENCE [LARGE SCALE GENOMIC DNA]</scope>
    <source>
        <strain evidence="1 2">LC2-13A</strain>
    </source>
</reference>
<sequence length="106" mass="12091">MSAAEYEKNPDIAVHCIEITDEMRAEVLDHFASIVEAAEKGEPPALDIEKWTFNNFKTACALSLSDEELTQLERQVAAIQRSGLPDWKKRQYTEALEQIRKLREVA</sequence>
<proteinExistence type="predicted"/>
<accession>A0ABQ4N693</accession>
<evidence type="ECO:0000313" key="2">
    <source>
        <dbReference type="Proteomes" id="UP000680304"/>
    </source>
</evidence>
<name>A0ABQ4N693_9BACL</name>
<organism evidence="1 2">
    <name type="scientific">Paenibacillus cisolokensis</name>
    <dbReference type="NCBI Taxonomy" id="1658519"/>
    <lineage>
        <taxon>Bacteria</taxon>
        <taxon>Bacillati</taxon>
        <taxon>Bacillota</taxon>
        <taxon>Bacilli</taxon>
        <taxon>Bacillales</taxon>
        <taxon>Paenibacillaceae</taxon>
        <taxon>Paenibacillus</taxon>
    </lineage>
</organism>